<dbReference type="AlphaFoldDB" id="A0A2P6RMS9"/>
<sequence>MKPKTCASLVSAILYEKRKENKKRELAKIFHVAGSGSEPLYGACEAMFKPDMEQEDLFEPISEALLSSVDRDCLNEWGCHFYVL</sequence>
<organism evidence="1 2">
    <name type="scientific">Rosa chinensis</name>
    <name type="common">China rose</name>
    <dbReference type="NCBI Taxonomy" id="74649"/>
    <lineage>
        <taxon>Eukaryota</taxon>
        <taxon>Viridiplantae</taxon>
        <taxon>Streptophyta</taxon>
        <taxon>Embryophyta</taxon>
        <taxon>Tracheophyta</taxon>
        <taxon>Spermatophyta</taxon>
        <taxon>Magnoliopsida</taxon>
        <taxon>eudicotyledons</taxon>
        <taxon>Gunneridae</taxon>
        <taxon>Pentapetalae</taxon>
        <taxon>rosids</taxon>
        <taxon>fabids</taxon>
        <taxon>Rosales</taxon>
        <taxon>Rosaceae</taxon>
        <taxon>Rosoideae</taxon>
        <taxon>Rosoideae incertae sedis</taxon>
        <taxon>Rosa</taxon>
    </lineage>
</organism>
<reference evidence="1 2" key="1">
    <citation type="journal article" date="2018" name="Nat. Genet.">
        <title>The Rosa genome provides new insights in the design of modern roses.</title>
        <authorList>
            <person name="Bendahmane M."/>
        </authorList>
    </citation>
    <scope>NUCLEOTIDE SEQUENCE [LARGE SCALE GENOMIC DNA]</scope>
    <source>
        <strain evidence="2">cv. Old Blush</strain>
    </source>
</reference>
<dbReference type="EMBL" id="PDCK01000040">
    <property type="protein sequence ID" value="PRQ47742.1"/>
    <property type="molecule type" value="Genomic_DNA"/>
</dbReference>
<dbReference type="PANTHER" id="PTHR32194">
    <property type="entry name" value="METALLOPROTEASE TLDD"/>
    <property type="match status" value="1"/>
</dbReference>
<gene>
    <name evidence="1" type="ORF">RchiOBHm_Chr2g0103031</name>
</gene>
<evidence type="ECO:0000313" key="2">
    <source>
        <dbReference type="Proteomes" id="UP000238479"/>
    </source>
</evidence>
<dbReference type="SUPFAM" id="SSF56235">
    <property type="entry name" value="N-terminal nucleophile aminohydrolases (Ntn hydrolases)"/>
    <property type="match status" value="1"/>
</dbReference>
<dbReference type="OMA" id="LNEWGCH"/>
<keyword evidence="1" id="KW-0378">Hydrolase</keyword>
<dbReference type="STRING" id="74649.A0A2P6RMS9"/>
<dbReference type="InterPro" id="IPR023333">
    <property type="entry name" value="Proteasome_suB-type"/>
</dbReference>
<accession>A0A2P6RMS9</accession>
<dbReference type="Gene3D" id="3.60.20.10">
    <property type="entry name" value="Glutamine Phosphoribosylpyrophosphate, subunit 1, domain 1"/>
    <property type="match status" value="1"/>
</dbReference>
<name>A0A2P6RMS9_ROSCH</name>
<dbReference type="GO" id="GO:0051603">
    <property type="term" value="P:proteolysis involved in protein catabolic process"/>
    <property type="evidence" value="ECO:0007669"/>
    <property type="project" value="InterPro"/>
</dbReference>
<dbReference type="PANTHER" id="PTHR32194:SF10">
    <property type="entry name" value="PROTEASOME SUBUNIT BETA TYPE-3"/>
    <property type="match status" value="1"/>
</dbReference>
<dbReference type="InterPro" id="IPR001353">
    <property type="entry name" value="Proteasome_sua/b"/>
</dbReference>
<keyword evidence="1" id="KW-0647">Proteasome</keyword>
<keyword evidence="2" id="KW-1185">Reference proteome</keyword>
<dbReference type="Pfam" id="PF00227">
    <property type="entry name" value="Proteasome"/>
    <property type="match status" value="1"/>
</dbReference>
<dbReference type="GO" id="GO:0005737">
    <property type="term" value="C:cytoplasm"/>
    <property type="evidence" value="ECO:0007669"/>
    <property type="project" value="TreeGrafter"/>
</dbReference>
<comment type="caution">
    <text evidence="1">The sequence shown here is derived from an EMBL/GenBank/DDBJ whole genome shotgun (WGS) entry which is preliminary data.</text>
</comment>
<dbReference type="InterPro" id="IPR029055">
    <property type="entry name" value="Ntn_hydrolases_N"/>
</dbReference>
<dbReference type="Proteomes" id="UP000238479">
    <property type="component" value="Chromosome 2"/>
</dbReference>
<proteinExistence type="predicted"/>
<dbReference type="Gramene" id="PRQ47742">
    <property type="protein sequence ID" value="PRQ47742"/>
    <property type="gene ID" value="RchiOBHm_Chr2g0103031"/>
</dbReference>
<protein>
    <submittedName>
        <fullName evidence="1">Putative proteasome endopeptidase complex</fullName>
        <ecNumber evidence="1">3.4.25.1</ecNumber>
    </submittedName>
</protein>
<dbReference type="EC" id="3.4.25.1" evidence="1"/>
<dbReference type="GO" id="GO:0016787">
    <property type="term" value="F:hydrolase activity"/>
    <property type="evidence" value="ECO:0007669"/>
    <property type="project" value="UniProtKB-KW"/>
</dbReference>
<evidence type="ECO:0000313" key="1">
    <source>
        <dbReference type="EMBL" id="PRQ47742.1"/>
    </source>
</evidence>
<dbReference type="GO" id="GO:0005839">
    <property type="term" value="C:proteasome core complex"/>
    <property type="evidence" value="ECO:0007669"/>
    <property type="project" value="InterPro"/>
</dbReference>